<evidence type="ECO:0000256" key="6">
    <source>
        <dbReference type="ARBA" id="ARBA00023288"/>
    </source>
</evidence>
<dbReference type="OrthoDB" id="9181810at2"/>
<sequence>MNRSTIAGLLALTVFSLSFLAACTNTVHGAGEDIEKAGQEVQKKTDD</sequence>
<feature type="chain" id="PRO_5004625492" evidence="7">
    <location>
        <begin position="22"/>
        <end position="47"/>
    </location>
</feature>
<evidence type="ECO:0000256" key="5">
    <source>
        <dbReference type="ARBA" id="ARBA00023139"/>
    </source>
</evidence>
<evidence type="ECO:0000313" key="9">
    <source>
        <dbReference type="Proteomes" id="UP000006242"/>
    </source>
</evidence>
<evidence type="ECO:0000256" key="1">
    <source>
        <dbReference type="ARBA" id="ARBA00010296"/>
    </source>
</evidence>
<keyword evidence="4" id="KW-0472">Membrane</keyword>
<comment type="caution">
    <text evidence="8">The sequence shown here is derived from an EMBL/GenBank/DDBJ whole genome shotgun (WGS) entry which is preliminary data.</text>
</comment>
<evidence type="ECO:0000313" key="8">
    <source>
        <dbReference type="EMBL" id="ERJ20412.1"/>
    </source>
</evidence>
<keyword evidence="5" id="KW-0564">Palmitate</keyword>
<protein>
    <submittedName>
        <fullName evidence="8">Entericidin EcnA/B protein</fullName>
    </submittedName>
</protein>
<accession>U2EQT9</accession>
<keyword evidence="2" id="KW-1003">Cell membrane</keyword>
<evidence type="ECO:0000256" key="2">
    <source>
        <dbReference type="ARBA" id="ARBA00022475"/>
    </source>
</evidence>
<keyword evidence="9" id="KW-1185">Reference proteome</keyword>
<dbReference type="RefSeq" id="WP_006914189.1">
    <property type="nucleotide sequence ID" value="NZ_AFNV02000003.1"/>
</dbReference>
<name>U2EQT9_9GAMM</name>
<dbReference type="AlphaFoldDB" id="U2EQT9"/>
<dbReference type="STRING" id="1033802.SSPSH_000522"/>
<keyword evidence="6" id="KW-0449">Lipoprotein</keyword>
<dbReference type="GO" id="GO:0016020">
    <property type="term" value="C:membrane"/>
    <property type="evidence" value="ECO:0007669"/>
    <property type="project" value="InterPro"/>
</dbReference>
<evidence type="ECO:0000256" key="3">
    <source>
        <dbReference type="ARBA" id="ARBA00022729"/>
    </source>
</evidence>
<dbReference type="GO" id="GO:0009636">
    <property type="term" value="P:response to toxic substance"/>
    <property type="evidence" value="ECO:0007669"/>
    <property type="project" value="InterPro"/>
</dbReference>
<dbReference type="PROSITE" id="PS51257">
    <property type="entry name" value="PROKAR_LIPOPROTEIN"/>
    <property type="match status" value="1"/>
</dbReference>
<reference evidence="8 9" key="1">
    <citation type="journal article" date="2011" name="J. Bacteriol.">
        <title>Genome sequence of Salinisphaera shabanensis, a gammaproteobacterium from the harsh, variable environment of the brine-seawater interface of the Shaban Deep in the Red Sea.</title>
        <authorList>
            <person name="Antunes A."/>
            <person name="Alam I."/>
            <person name="Bajic V.B."/>
            <person name="Stingl U."/>
        </authorList>
    </citation>
    <scope>NUCLEOTIDE SEQUENCE [LARGE SCALE GENOMIC DNA]</scope>
    <source>
        <strain evidence="8 9">E1L3A</strain>
    </source>
</reference>
<gene>
    <name evidence="8" type="ORF">SSPSH_000522</name>
</gene>
<dbReference type="Pfam" id="PF08085">
    <property type="entry name" value="Entericidin"/>
    <property type="match status" value="1"/>
</dbReference>
<dbReference type="InterPro" id="IPR012556">
    <property type="entry name" value="Entericidin"/>
</dbReference>
<dbReference type="EMBL" id="AFNV02000003">
    <property type="protein sequence ID" value="ERJ20412.1"/>
    <property type="molecule type" value="Genomic_DNA"/>
</dbReference>
<dbReference type="Proteomes" id="UP000006242">
    <property type="component" value="Unassembled WGS sequence"/>
</dbReference>
<feature type="signal peptide" evidence="7">
    <location>
        <begin position="1"/>
        <end position="21"/>
    </location>
</feature>
<comment type="similarity">
    <text evidence="1">Belongs to the EcnA/EcnB lipoprotein family.</text>
</comment>
<evidence type="ECO:0000256" key="7">
    <source>
        <dbReference type="SAM" id="SignalP"/>
    </source>
</evidence>
<evidence type="ECO:0000256" key="4">
    <source>
        <dbReference type="ARBA" id="ARBA00023136"/>
    </source>
</evidence>
<reference evidence="8 9" key="2">
    <citation type="journal article" date="2013" name="PLoS ONE">
        <title>INDIGO - INtegrated Data Warehouse of MIcrobial GenOmes with Examples from the Red Sea Extremophiles.</title>
        <authorList>
            <person name="Alam I."/>
            <person name="Antunes A."/>
            <person name="Kamau A.A."/>
            <person name="Ba Alawi W."/>
            <person name="Kalkatawi M."/>
            <person name="Stingl U."/>
            <person name="Bajic V.B."/>
        </authorList>
    </citation>
    <scope>NUCLEOTIDE SEQUENCE [LARGE SCALE GENOMIC DNA]</scope>
    <source>
        <strain evidence="8 9">E1L3A</strain>
    </source>
</reference>
<organism evidence="8 9">
    <name type="scientific">Salinisphaera shabanensis E1L3A</name>
    <dbReference type="NCBI Taxonomy" id="1033802"/>
    <lineage>
        <taxon>Bacteria</taxon>
        <taxon>Pseudomonadati</taxon>
        <taxon>Pseudomonadota</taxon>
        <taxon>Gammaproteobacteria</taxon>
        <taxon>Salinisphaerales</taxon>
        <taxon>Salinisphaeraceae</taxon>
        <taxon>Salinisphaera</taxon>
    </lineage>
</organism>
<keyword evidence="3 7" id="KW-0732">Signal</keyword>
<proteinExistence type="inferred from homology"/>